<comment type="caution">
    <text evidence="3">The sequence shown here is derived from an EMBL/GenBank/DDBJ whole genome shotgun (WGS) entry which is preliminary data.</text>
</comment>
<dbReference type="EMBL" id="QJKJ01015429">
    <property type="protein sequence ID" value="RDX62553.1"/>
    <property type="molecule type" value="Genomic_DNA"/>
</dbReference>
<keyword evidence="4" id="KW-1185">Reference proteome</keyword>
<reference evidence="3" key="1">
    <citation type="submission" date="2018-05" db="EMBL/GenBank/DDBJ databases">
        <title>Draft genome of Mucuna pruriens seed.</title>
        <authorList>
            <person name="Nnadi N.E."/>
            <person name="Vos R."/>
            <person name="Hasami M.H."/>
            <person name="Devisetty U.K."/>
            <person name="Aguiy J.C."/>
        </authorList>
    </citation>
    <scope>NUCLEOTIDE SEQUENCE [LARGE SCALE GENOMIC DNA]</scope>
    <source>
        <strain evidence="3">JCA_2017</strain>
    </source>
</reference>
<accession>A0A371E974</accession>
<dbReference type="InterPro" id="IPR043502">
    <property type="entry name" value="DNA/RNA_pol_sf"/>
</dbReference>
<dbReference type="InterPro" id="IPR013103">
    <property type="entry name" value="RVT_2"/>
</dbReference>
<organism evidence="3 4">
    <name type="scientific">Mucuna pruriens</name>
    <name type="common">Velvet bean</name>
    <name type="synonym">Dolichos pruriens</name>
    <dbReference type="NCBI Taxonomy" id="157652"/>
    <lineage>
        <taxon>Eukaryota</taxon>
        <taxon>Viridiplantae</taxon>
        <taxon>Streptophyta</taxon>
        <taxon>Embryophyta</taxon>
        <taxon>Tracheophyta</taxon>
        <taxon>Spermatophyta</taxon>
        <taxon>Magnoliopsida</taxon>
        <taxon>eudicotyledons</taxon>
        <taxon>Gunneridae</taxon>
        <taxon>Pentapetalae</taxon>
        <taxon>rosids</taxon>
        <taxon>fabids</taxon>
        <taxon>Fabales</taxon>
        <taxon>Fabaceae</taxon>
        <taxon>Papilionoideae</taxon>
        <taxon>50 kb inversion clade</taxon>
        <taxon>NPAAA clade</taxon>
        <taxon>indigoferoid/millettioid clade</taxon>
        <taxon>Phaseoleae</taxon>
        <taxon>Mucuna</taxon>
    </lineage>
</organism>
<dbReference type="OrthoDB" id="4075035at2759"/>
<sequence>MAKITTIRFLLAMATICHWSLYQLDIKNAFLHGDLDEEIYMEQPLGFVAQGESGLSPRAWFGMFSQVIQNFGMTRRQLDHSVFYCHSSFGKCVYLIVYVDDIVITGNDNIKISPLKQYLFNHFETKDLGHLKYFLGIKVAQSKEGIVISQRKYVLNILQETNMSNCMPIDNPMDPNMKLMVKYGEPYSDRERYRRLVGKLIYLTITRPDISFAVGVVSQFMQAPCVDHWAAVLCILRYIKKTPGQGLVYMRIRETPIYQVIVMLIGQDLPLIDDLLQVIAYLLGEMWSLGKVRSKVLLLAHSSAEAEYRAMTLATCELIWVKQLIQKLKFVDVQPMKLYCDNQAALYIASNLVFHERTKHIEIDCRTREVIDQRNKYKICQLESSLDREHGYH</sequence>
<dbReference type="Pfam" id="PF07727">
    <property type="entry name" value="RVT_2"/>
    <property type="match status" value="1"/>
</dbReference>
<feature type="chain" id="PRO_5016596752" description="Reverse transcriptase Ty1/copia-type domain-containing protein" evidence="1">
    <location>
        <begin position="20"/>
        <end position="393"/>
    </location>
</feature>
<proteinExistence type="predicted"/>
<feature type="domain" description="Reverse transcriptase Ty1/copia-type" evidence="2">
    <location>
        <begin position="2"/>
        <end position="173"/>
    </location>
</feature>
<dbReference type="AlphaFoldDB" id="A0A371E974"/>
<feature type="non-terminal residue" evidence="3">
    <location>
        <position position="1"/>
    </location>
</feature>
<evidence type="ECO:0000256" key="1">
    <source>
        <dbReference type="SAM" id="SignalP"/>
    </source>
</evidence>
<keyword evidence="1" id="KW-0732">Signal</keyword>
<name>A0A371E974_MUCPR</name>
<dbReference type="CDD" id="cd09272">
    <property type="entry name" value="RNase_HI_RT_Ty1"/>
    <property type="match status" value="1"/>
</dbReference>
<evidence type="ECO:0000313" key="4">
    <source>
        <dbReference type="Proteomes" id="UP000257109"/>
    </source>
</evidence>
<feature type="non-terminal residue" evidence="3">
    <location>
        <position position="393"/>
    </location>
</feature>
<gene>
    <name evidence="3" type="ORF">CR513_59101</name>
</gene>
<evidence type="ECO:0000259" key="2">
    <source>
        <dbReference type="Pfam" id="PF07727"/>
    </source>
</evidence>
<feature type="signal peptide" evidence="1">
    <location>
        <begin position="1"/>
        <end position="19"/>
    </location>
</feature>
<dbReference type="Proteomes" id="UP000257109">
    <property type="component" value="Unassembled WGS sequence"/>
</dbReference>
<protein>
    <recommendedName>
        <fullName evidence="2">Reverse transcriptase Ty1/copia-type domain-containing protein</fullName>
    </recommendedName>
</protein>
<dbReference type="PANTHER" id="PTHR11439:SF485">
    <property type="entry name" value="REVERSE TRANSCRIPTASE TY1_COPIA-TYPE DOMAIN-CONTAINING PROTEIN"/>
    <property type="match status" value="1"/>
</dbReference>
<dbReference type="STRING" id="157652.A0A371E974"/>
<evidence type="ECO:0000313" key="3">
    <source>
        <dbReference type="EMBL" id="RDX62553.1"/>
    </source>
</evidence>
<dbReference type="SUPFAM" id="SSF56672">
    <property type="entry name" value="DNA/RNA polymerases"/>
    <property type="match status" value="1"/>
</dbReference>
<dbReference type="PANTHER" id="PTHR11439">
    <property type="entry name" value="GAG-POL-RELATED RETROTRANSPOSON"/>
    <property type="match status" value="1"/>
</dbReference>